<evidence type="ECO:0000256" key="6">
    <source>
        <dbReference type="ARBA" id="ARBA00022741"/>
    </source>
</evidence>
<dbReference type="Pfam" id="PF02843">
    <property type="entry name" value="GARS_C"/>
    <property type="match status" value="1"/>
</dbReference>
<sequence>MNILVIGGGGREYAIIWKIIRDEGNKHKIYAAPGNGGICDIADCVEIKADEIDKLLEFAKEKEIDFTIVGPEVPLSMGIVDLFRNNDLKIFGPDKISTQIESSKIFAKDFMNKYGIPTADYIKFNGFETANKYISHLNPPFVLKADGLSAGKGSFVIKYTEDAIKIAKDMLLKKSLGEAGAKIVIESFLRGEEASLLVLLDGNRYRLFLPSQDHKQVFDGDKGLNTGGMGAYAPYKGIDDELLAKIRTDIIEKTIEGFKKEGIDYRGILYVGLMLTEKGPYVVEYNARFGDPETQALMPILKSNLLDLLMSAADGDLGERKIEFYNKYACCVVFASEGYPKAYEKGIEIKGLPFRDSDDKLVFHAGTKRIDGKFVTNGGRVLNAIGLGEKLDEAIENAYKITEDVFFENMHYRTDIGEKGLKYEK</sequence>
<dbReference type="PANTHER" id="PTHR43472:SF1">
    <property type="entry name" value="PHOSPHORIBOSYLAMINE--GLYCINE LIGASE, CHLOROPLASTIC"/>
    <property type="match status" value="1"/>
</dbReference>
<comment type="caution">
    <text evidence="15">The sequence shown here is derived from an EMBL/GenBank/DDBJ whole genome shotgun (WGS) entry which is preliminary data.</text>
</comment>
<dbReference type="InterPro" id="IPR020559">
    <property type="entry name" value="PRibGlycinamide_synth_CS"/>
</dbReference>
<keyword evidence="7 12" id="KW-0658">Purine biosynthesis</keyword>
<evidence type="ECO:0000256" key="5">
    <source>
        <dbReference type="ARBA" id="ARBA00022598"/>
    </source>
</evidence>
<dbReference type="SUPFAM" id="SSF52440">
    <property type="entry name" value="PreATP-grasp domain"/>
    <property type="match status" value="1"/>
</dbReference>
<dbReference type="InterPro" id="IPR020562">
    <property type="entry name" value="PRibGlycinamide_synth_N"/>
</dbReference>
<dbReference type="InterPro" id="IPR011054">
    <property type="entry name" value="Rudment_hybrid_motif"/>
</dbReference>
<accession>A0A660S812</accession>
<evidence type="ECO:0000259" key="14">
    <source>
        <dbReference type="PROSITE" id="PS50975"/>
    </source>
</evidence>
<dbReference type="InterPro" id="IPR016185">
    <property type="entry name" value="PreATP-grasp_dom_sf"/>
</dbReference>
<dbReference type="InterPro" id="IPR011761">
    <property type="entry name" value="ATP-grasp"/>
</dbReference>
<dbReference type="SUPFAM" id="SSF51246">
    <property type="entry name" value="Rudiment single hybrid motif"/>
    <property type="match status" value="1"/>
</dbReference>
<evidence type="ECO:0000313" key="15">
    <source>
        <dbReference type="EMBL" id="RKX66146.1"/>
    </source>
</evidence>
<dbReference type="Gene3D" id="3.40.50.20">
    <property type="match status" value="1"/>
</dbReference>
<proteinExistence type="inferred from homology"/>
<dbReference type="Pfam" id="PF02844">
    <property type="entry name" value="GARS_N"/>
    <property type="match status" value="1"/>
</dbReference>
<dbReference type="InterPro" id="IPR013815">
    <property type="entry name" value="ATP_grasp_subdomain_1"/>
</dbReference>
<dbReference type="InterPro" id="IPR000115">
    <property type="entry name" value="PRibGlycinamide_synth"/>
</dbReference>
<dbReference type="FunFam" id="3.90.600.10:FF:000001">
    <property type="entry name" value="Trifunctional purine biosynthetic protein adenosine-3"/>
    <property type="match status" value="1"/>
</dbReference>
<protein>
    <recommendedName>
        <fullName evidence="4 12">Phosphoribosylamine--glycine ligase</fullName>
        <ecNumber evidence="4 12">6.3.4.13</ecNumber>
    </recommendedName>
    <alternativeName>
        <fullName evidence="12">GARS</fullName>
    </alternativeName>
    <alternativeName>
        <fullName evidence="10 12">Glycinamide ribonucleotide synthetase</fullName>
    </alternativeName>
    <alternativeName>
        <fullName evidence="11 12">Phosphoribosylglycinamide synthetase</fullName>
    </alternativeName>
</protein>
<dbReference type="UniPathway" id="UPA00074">
    <property type="reaction ID" value="UER00125"/>
</dbReference>
<dbReference type="PROSITE" id="PS00184">
    <property type="entry name" value="GARS"/>
    <property type="match status" value="1"/>
</dbReference>
<dbReference type="EMBL" id="QNBC01000054">
    <property type="protein sequence ID" value="RKX66146.1"/>
    <property type="molecule type" value="Genomic_DNA"/>
</dbReference>
<feature type="domain" description="ATP-grasp" evidence="14">
    <location>
        <begin position="108"/>
        <end position="314"/>
    </location>
</feature>
<gene>
    <name evidence="12" type="primary">purD</name>
    <name evidence="15" type="ORF">DRP44_04720</name>
</gene>
<evidence type="ECO:0000256" key="13">
    <source>
        <dbReference type="PROSITE-ProRule" id="PRU00409"/>
    </source>
</evidence>
<dbReference type="SUPFAM" id="SSF56059">
    <property type="entry name" value="Glutathione synthetase ATP-binding domain-like"/>
    <property type="match status" value="1"/>
</dbReference>
<comment type="cofactor">
    <cofactor evidence="1">
        <name>Mn(2+)</name>
        <dbReference type="ChEBI" id="CHEBI:29035"/>
    </cofactor>
</comment>
<name>A0A660S812_UNCT6</name>
<evidence type="ECO:0000256" key="3">
    <source>
        <dbReference type="ARBA" id="ARBA00005174"/>
    </source>
</evidence>
<keyword evidence="5 12" id="KW-0436">Ligase</keyword>
<dbReference type="InterPro" id="IPR037123">
    <property type="entry name" value="PRibGlycinamide_synth_C_sf"/>
</dbReference>
<comment type="catalytic activity">
    <reaction evidence="12">
        <text>5-phospho-beta-D-ribosylamine + glycine + ATP = N(1)-(5-phospho-beta-D-ribosyl)glycinamide + ADP + phosphate + H(+)</text>
        <dbReference type="Rhea" id="RHEA:17453"/>
        <dbReference type="ChEBI" id="CHEBI:15378"/>
        <dbReference type="ChEBI" id="CHEBI:30616"/>
        <dbReference type="ChEBI" id="CHEBI:43474"/>
        <dbReference type="ChEBI" id="CHEBI:57305"/>
        <dbReference type="ChEBI" id="CHEBI:58681"/>
        <dbReference type="ChEBI" id="CHEBI:143788"/>
        <dbReference type="ChEBI" id="CHEBI:456216"/>
        <dbReference type="EC" id="6.3.4.13"/>
    </reaction>
</comment>
<comment type="cofactor">
    <cofactor evidence="2">
        <name>Mg(2+)</name>
        <dbReference type="ChEBI" id="CHEBI:18420"/>
    </cofactor>
</comment>
<dbReference type="SMART" id="SM01209">
    <property type="entry name" value="GARS_A"/>
    <property type="match status" value="1"/>
</dbReference>
<dbReference type="GO" id="GO:0006189">
    <property type="term" value="P:'de novo' IMP biosynthetic process"/>
    <property type="evidence" value="ECO:0007669"/>
    <property type="project" value="UniProtKB-UniRule"/>
</dbReference>
<dbReference type="NCBIfam" id="TIGR00877">
    <property type="entry name" value="purD"/>
    <property type="match status" value="1"/>
</dbReference>
<evidence type="ECO:0000256" key="9">
    <source>
        <dbReference type="ARBA" id="ARBA00038345"/>
    </source>
</evidence>
<evidence type="ECO:0000256" key="11">
    <source>
        <dbReference type="ARBA" id="ARBA00042864"/>
    </source>
</evidence>
<dbReference type="EC" id="6.3.4.13" evidence="4 12"/>
<dbReference type="SMART" id="SM01210">
    <property type="entry name" value="GARS_C"/>
    <property type="match status" value="1"/>
</dbReference>
<dbReference type="Gene3D" id="3.90.600.10">
    <property type="entry name" value="Phosphoribosylglycinamide synthetase, C-terminal domain"/>
    <property type="match status" value="1"/>
</dbReference>
<keyword evidence="6 13" id="KW-0547">Nucleotide-binding</keyword>
<dbReference type="GO" id="GO:0004637">
    <property type="term" value="F:phosphoribosylamine-glycine ligase activity"/>
    <property type="evidence" value="ECO:0007669"/>
    <property type="project" value="UniProtKB-UniRule"/>
</dbReference>
<dbReference type="PANTHER" id="PTHR43472">
    <property type="entry name" value="PHOSPHORIBOSYLAMINE--GLYCINE LIGASE"/>
    <property type="match status" value="1"/>
</dbReference>
<dbReference type="InterPro" id="IPR020560">
    <property type="entry name" value="PRibGlycinamide_synth_C-dom"/>
</dbReference>
<dbReference type="InterPro" id="IPR020561">
    <property type="entry name" value="PRibGlycinamid_synth_ATP-grasp"/>
</dbReference>
<evidence type="ECO:0000256" key="1">
    <source>
        <dbReference type="ARBA" id="ARBA00001936"/>
    </source>
</evidence>
<dbReference type="GO" id="GO:0005524">
    <property type="term" value="F:ATP binding"/>
    <property type="evidence" value="ECO:0007669"/>
    <property type="project" value="UniProtKB-UniRule"/>
</dbReference>
<comment type="pathway">
    <text evidence="3 12">Purine metabolism; IMP biosynthesis via de novo pathway; N(1)-(5-phospho-D-ribosyl)glycinamide from 5-phospho-alpha-D-ribose 1-diphosphate: step 2/2.</text>
</comment>
<dbReference type="Proteomes" id="UP000282321">
    <property type="component" value="Unassembled WGS sequence"/>
</dbReference>
<evidence type="ECO:0000256" key="10">
    <source>
        <dbReference type="ARBA" id="ARBA00042242"/>
    </source>
</evidence>
<dbReference type="GO" id="GO:0009113">
    <property type="term" value="P:purine nucleobase biosynthetic process"/>
    <property type="evidence" value="ECO:0007669"/>
    <property type="project" value="InterPro"/>
</dbReference>
<dbReference type="Gene3D" id="3.30.1490.20">
    <property type="entry name" value="ATP-grasp fold, A domain"/>
    <property type="match status" value="1"/>
</dbReference>
<comment type="similarity">
    <text evidence="9 12">Belongs to the GARS family.</text>
</comment>
<dbReference type="Gene3D" id="3.30.470.20">
    <property type="entry name" value="ATP-grasp fold, B domain"/>
    <property type="match status" value="1"/>
</dbReference>
<organism evidence="15 16">
    <name type="scientific">candidate division TA06 bacterium</name>
    <dbReference type="NCBI Taxonomy" id="2250710"/>
    <lineage>
        <taxon>Bacteria</taxon>
        <taxon>Bacteria division TA06</taxon>
    </lineage>
</organism>
<dbReference type="Pfam" id="PF01071">
    <property type="entry name" value="GARS_A"/>
    <property type="match status" value="1"/>
</dbReference>
<dbReference type="PROSITE" id="PS50975">
    <property type="entry name" value="ATP_GRASP"/>
    <property type="match status" value="1"/>
</dbReference>
<reference evidence="15 16" key="1">
    <citation type="submission" date="2018-06" db="EMBL/GenBank/DDBJ databases">
        <title>Extensive metabolic versatility and redundancy in microbially diverse, dynamic hydrothermal sediments.</title>
        <authorList>
            <person name="Dombrowski N."/>
            <person name="Teske A."/>
            <person name="Baker B.J."/>
        </authorList>
    </citation>
    <scope>NUCLEOTIDE SEQUENCE [LARGE SCALE GENOMIC DNA]</scope>
    <source>
        <strain evidence="15">B35_G9</strain>
    </source>
</reference>
<evidence type="ECO:0000256" key="8">
    <source>
        <dbReference type="ARBA" id="ARBA00022840"/>
    </source>
</evidence>
<evidence type="ECO:0000256" key="4">
    <source>
        <dbReference type="ARBA" id="ARBA00013255"/>
    </source>
</evidence>
<evidence type="ECO:0000256" key="7">
    <source>
        <dbReference type="ARBA" id="ARBA00022755"/>
    </source>
</evidence>
<dbReference type="AlphaFoldDB" id="A0A660S812"/>
<keyword evidence="8 13" id="KW-0067">ATP-binding</keyword>
<evidence type="ECO:0000256" key="12">
    <source>
        <dbReference type="HAMAP-Rule" id="MF_00138"/>
    </source>
</evidence>
<evidence type="ECO:0000256" key="2">
    <source>
        <dbReference type="ARBA" id="ARBA00001946"/>
    </source>
</evidence>
<evidence type="ECO:0000313" key="16">
    <source>
        <dbReference type="Proteomes" id="UP000282321"/>
    </source>
</evidence>
<dbReference type="GO" id="GO:0046872">
    <property type="term" value="F:metal ion binding"/>
    <property type="evidence" value="ECO:0007669"/>
    <property type="project" value="InterPro"/>
</dbReference>
<dbReference type="HAMAP" id="MF_00138">
    <property type="entry name" value="GARS"/>
    <property type="match status" value="1"/>
</dbReference>